<dbReference type="GO" id="GO:0004222">
    <property type="term" value="F:metalloendopeptidase activity"/>
    <property type="evidence" value="ECO:0007669"/>
    <property type="project" value="InterPro"/>
</dbReference>
<dbReference type="EMBL" id="AP015030">
    <property type="protein sequence ID" value="BAW26780.1"/>
    <property type="molecule type" value="Genomic_DNA"/>
</dbReference>
<feature type="transmembrane region" description="Helical" evidence="2">
    <location>
        <begin position="86"/>
        <end position="105"/>
    </location>
</feature>
<feature type="transmembrane region" description="Helical" evidence="2">
    <location>
        <begin position="12"/>
        <end position="37"/>
    </location>
</feature>
<keyword evidence="3" id="KW-0614">Plasmid</keyword>
<dbReference type="GO" id="GO:0006508">
    <property type="term" value="P:proteolysis"/>
    <property type="evidence" value="ECO:0007669"/>
    <property type="project" value="InterPro"/>
</dbReference>
<protein>
    <submittedName>
        <fullName evidence="3">Putative transmembrane protein</fullName>
    </submittedName>
</protein>
<evidence type="ECO:0000256" key="2">
    <source>
        <dbReference type="SAM" id="Phobius"/>
    </source>
</evidence>
<accession>A0A1L7NMS9</accession>
<feature type="transmembrane region" description="Helical" evidence="2">
    <location>
        <begin position="43"/>
        <end position="65"/>
    </location>
</feature>
<keyword evidence="2" id="KW-1133">Transmembrane helix</keyword>
<reference evidence="3 4" key="1">
    <citation type="submission" date="2015-11" db="EMBL/GenBank/DDBJ databases">
        <title>Complete genome sequencing of a biphenyl-degrading bacterium, Pseudomonas putida KF715 (=NBRC110667).</title>
        <authorList>
            <person name="Suenaga H."/>
            <person name="Fujihara N."/>
            <person name="Watanabe T."/>
            <person name="Hirose J."/>
            <person name="Kimura N."/>
            <person name="Yamazoe A."/>
            <person name="Hosoyama A."/>
            <person name="Shimodaira J."/>
            <person name="Furukawa K."/>
        </authorList>
    </citation>
    <scope>NUCLEOTIDE SEQUENCE [LARGE SCALE GENOMIC DNA]</scope>
    <source>
        <strain evidence="3 4">KF715</strain>
        <plasmid evidence="4">Plasmid pkf715a dna</plasmid>
    </source>
</reference>
<evidence type="ECO:0000256" key="1">
    <source>
        <dbReference type="SAM" id="MobiDB-lite"/>
    </source>
</evidence>
<gene>
    <name evidence="3" type="ORF">KF715C_pA2750</name>
</gene>
<feature type="transmembrane region" description="Helical" evidence="2">
    <location>
        <begin position="111"/>
        <end position="136"/>
    </location>
</feature>
<dbReference type="GO" id="GO:0004176">
    <property type="term" value="F:ATP-dependent peptidase activity"/>
    <property type="evidence" value="ECO:0007669"/>
    <property type="project" value="InterPro"/>
</dbReference>
<name>A0A1L7NMS9_PSEPU</name>
<dbReference type="GO" id="GO:0005524">
    <property type="term" value="F:ATP binding"/>
    <property type="evidence" value="ECO:0007669"/>
    <property type="project" value="InterPro"/>
</dbReference>
<keyword evidence="2" id="KW-0472">Membrane</keyword>
<dbReference type="Gene3D" id="1.20.58.760">
    <property type="entry name" value="Peptidase M41"/>
    <property type="match status" value="1"/>
</dbReference>
<feature type="region of interest" description="Disordered" evidence="1">
    <location>
        <begin position="381"/>
        <end position="420"/>
    </location>
</feature>
<dbReference type="SUPFAM" id="SSF140990">
    <property type="entry name" value="FtsH protease domain-like"/>
    <property type="match status" value="1"/>
</dbReference>
<dbReference type="PROSITE" id="PS51257">
    <property type="entry name" value="PROKAR_LIPOPROTEIN"/>
    <property type="match status" value="1"/>
</dbReference>
<keyword evidence="2 3" id="KW-0812">Transmembrane</keyword>
<dbReference type="AlphaFoldDB" id="A0A1L7NMS9"/>
<geneLocation type="plasmid" evidence="4">
    <name>pkf715a dna</name>
</geneLocation>
<dbReference type="RefSeq" id="WP_096427076.1">
    <property type="nucleotide sequence ID" value="NZ_AP015030.1"/>
</dbReference>
<sequence>MGLHNLKDAGGLIPNWVTACLLNAAFLAMFVVAQYRYDSKPSAIVASACTLAILLSLVLGLGLLIREIVLARTGEVASAVSKGMMAGLNLSWAITCLSFICYVAWNPVSAYVASNLTIVASGVVALAIVAIGYFFAAPAGRSSGEDARESHALVAVPGIKPSVPQQPAFQVTIADLTRLLTHQAGRAIGYAGSNVLFDDAFSLELDANERIARVYSNTNLVNTEEFLYWRLHMLMMGSAAEKVLTGKSSQAALDDLTSFDHLASNYLTLRPDRTFNAAPINVHEAQIKASRIAMLRKNVFDRCYAACVENRKVLADLVKMMRTRSVLTYGDIRQHLERVTMPEGFPVARFDDDEVLLKALLTHDDHPEVTLEGAAVVASDADDQEHDATVANFPHKPAQHNDRQTADAANEEPQATTLTA</sequence>
<proteinExistence type="predicted"/>
<organism evidence="3 4">
    <name type="scientific">Pseudomonas putida</name>
    <name type="common">Arthrobacter siderocapsulatus</name>
    <dbReference type="NCBI Taxonomy" id="303"/>
    <lineage>
        <taxon>Bacteria</taxon>
        <taxon>Pseudomonadati</taxon>
        <taxon>Pseudomonadota</taxon>
        <taxon>Gammaproteobacteria</taxon>
        <taxon>Pseudomonadales</taxon>
        <taxon>Pseudomonadaceae</taxon>
        <taxon>Pseudomonas</taxon>
    </lineage>
</organism>
<evidence type="ECO:0000313" key="4">
    <source>
        <dbReference type="Proteomes" id="UP000218731"/>
    </source>
</evidence>
<evidence type="ECO:0000313" key="3">
    <source>
        <dbReference type="EMBL" id="BAW26780.1"/>
    </source>
</evidence>
<dbReference type="Proteomes" id="UP000218731">
    <property type="component" value="Plasmid pKF715A"/>
</dbReference>
<dbReference type="InterPro" id="IPR037219">
    <property type="entry name" value="Peptidase_M41-like"/>
</dbReference>